<reference evidence="5" key="1">
    <citation type="submission" date="2020-07" db="EMBL/GenBank/DDBJ databases">
        <title>Multicomponent nature underlies the extraordinary mechanical properties of spider dragline silk.</title>
        <authorList>
            <person name="Kono N."/>
            <person name="Nakamura H."/>
            <person name="Mori M."/>
            <person name="Yoshida Y."/>
            <person name="Ohtoshi R."/>
            <person name="Malay A.D."/>
            <person name="Moran D.A.P."/>
            <person name="Tomita M."/>
            <person name="Numata K."/>
            <person name="Arakawa K."/>
        </authorList>
    </citation>
    <scope>NUCLEOTIDE SEQUENCE</scope>
</reference>
<dbReference type="GO" id="GO:0006887">
    <property type="term" value="P:exocytosis"/>
    <property type="evidence" value="ECO:0007669"/>
    <property type="project" value="UniProtKB-KW"/>
</dbReference>
<dbReference type="PROSITE" id="PS50004">
    <property type="entry name" value="C2"/>
    <property type="match status" value="1"/>
</dbReference>
<evidence type="ECO:0000313" key="6">
    <source>
        <dbReference type="Proteomes" id="UP000887116"/>
    </source>
</evidence>
<feature type="region of interest" description="Disordered" evidence="3">
    <location>
        <begin position="138"/>
        <end position="165"/>
    </location>
</feature>
<dbReference type="SUPFAM" id="SSF49562">
    <property type="entry name" value="C2 domain (Calcium/lipid-binding domain, CaLB)"/>
    <property type="match status" value="1"/>
</dbReference>
<dbReference type="AlphaFoldDB" id="A0A8X6KMJ6"/>
<feature type="domain" description="C2" evidence="4">
    <location>
        <begin position="85"/>
        <end position="209"/>
    </location>
</feature>
<protein>
    <submittedName>
        <fullName evidence="5">BAI1-associated protein 3</fullName>
    </submittedName>
</protein>
<evidence type="ECO:0000256" key="3">
    <source>
        <dbReference type="SAM" id="MobiDB-lite"/>
    </source>
</evidence>
<dbReference type="InterPro" id="IPR035892">
    <property type="entry name" value="C2_domain_sf"/>
</dbReference>
<evidence type="ECO:0000256" key="1">
    <source>
        <dbReference type="ARBA" id="ARBA00005823"/>
    </source>
</evidence>
<sequence length="209" mass="23477">MPVGYQFNAPSRPEDEAQKGKPPPSEYDSGIEVTPYKIGRKEWEELYIAVLYTIKHKLGANSSGYSVYAEDLYEYAQEAFCMSDDDHKRFLSIAQDEKPPILVLNVTVVEAQGLEAKDPNGFSDPYCMLGIQPANTLERRNSSDEELGSGSIKGSPRRQGGLKKLGASLKRRDRIRSNSISDTLPAKFIRTTSVKPQTLNPMWNEQFRL</sequence>
<feature type="region of interest" description="Disordered" evidence="3">
    <location>
        <begin position="1"/>
        <end position="30"/>
    </location>
</feature>
<evidence type="ECO:0000256" key="2">
    <source>
        <dbReference type="ARBA" id="ARBA00022483"/>
    </source>
</evidence>
<dbReference type="GO" id="GO:0099503">
    <property type="term" value="C:secretory vesicle"/>
    <property type="evidence" value="ECO:0007669"/>
    <property type="project" value="TreeGrafter"/>
</dbReference>
<evidence type="ECO:0000313" key="5">
    <source>
        <dbReference type="EMBL" id="GFQ78186.1"/>
    </source>
</evidence>
<dbReference type="Proteomes" id="UP000887116">
    <property type="component" value="Unassembled WGS sequence"/>
</dbReference>
<dbReference type="InterPro" id="IPR052095">
    <property type="entry name" value="UNC-13_domain"/>
</dbReference>
<proteinExistence type="inferred from homology"/>
<gene>
    <name evidence="5" type="primary">Baiap3</name>
    <name evidence="5" type="ORF">TNCT_96151</name>
</gene>
<name>A0A8X6KMJ6_TRICU</name>
<keyword evidence="6" id="KW-1185">Reference proteome</keyword>
<evidence type="ECO:0000259" key="4">
    <source>
        <dbReference type="PROSITE" id="PS50004"/>
    </source>
</evidence>
<dbReference type="OrthoDB" id="6435978at2759"/>
<organism evidence="5 6">
    <name type="scientific">Trichonephila clavata</name>
    <name type="common">Joro spider</name>
    <name type="synonym">Nephila clavata</name>
    <dbReference type="NCBI Taxonomy" id="2740835"/>
    <lineage>
        <taxon>Eukaryota</taxon>
        <taxon>Metazoa</taxon>
        <taxon>Ecdysozoa</taxon>
        <taxon>Arthropoda</taxon>
        <taxon>Chelicerata</taxon>
        <taxon>Arachnida</taxon>
        <taxon>Araneae</taxon>
        <taxon>Araneomorphae</taxon>
        <taxon>Entelegynae</taxon>
        <taxon>Araneoidea</taxon>
        <taxon>Nephilidae</taxon>
        <taxon>Trichonephila</taxon>
    </lineage>
</organism>
<dbReference type="Pfam" id="PF00168">
    <property type="entry name" value="C2"/>
    <property type="match status" value="2"/>
</dbReference>
<dbReference type="EMBL" id="BMAO01011984">
    <property type="protein sequence ID" value="GFQ78186.1"/>
    <property type="molecule type" value="Genomic_DNA"/>
</dbReference>
<dbReference type="PANTHER" id="PTHR45999">
    <property type="entry name" value="UNC-13-4A, ISOFORM B"/>
    <property type="match status" value="1"/>
</dbReference>
<keyword evidence="2" id="KW-0268">Exocytosis</keyword>
<dbReference type="PANTHER" id="PTHR45999:SF4">
    <property type="entry name" value="UNC-13-4A, ISOFORM B"/>
    <property type="match status" value="1"/>
</dbReference>
<accession>A0A8X6KMJ6</accession>
<dbReference type="InterPro" id="IPR000008">
    <property type="entry name" value="C2_dom"/>
</dbReference>
<comment type="caution">
    <text evidence="5">The sequence shown here is derived from an EMBL/GenBank/DDBJ whole genome shotgun (WGS) entry which is preliminary data.</text>
</comment>
<comment type="similarity">
    <text evidence="1">Belongs to the unc-13 family.</text>
</comment>
<dbReference type="Gene3D" id="2.60.40.150">
    <property type="entry name" value="C2 domain"/>
    <property type="match status" value="1"/>
</dbReference>